<gene>
    <name evidence="2" type="ORF">NDU88_005000</name>
</gene>
<accession>A0AAV7VJT4</accession>
<proteinExistence type="predicted"/>
<feature type="region of interest" description="Disordered" evidence="1">
    <location>
        <begin position="189"/>
        <end position="259"/>
    </location>
</feature>
<organism evidence="2 3">
    <name type="scientific">Pleurodeles waltl</name>
    <name type="common">Iberian ribbed newt</name>
    <dbReference type="NCBI Taxonomy" id="8319"/>
    <lineage>
        <taxon>Eukaryota</taxon>
        <taxon>Metazoa</taxon>
        <taxon>Chordata</taxon>
        <taxon>Craniata</taxon>
        <taxon>Vertebrata</taxon>
        <taxon>Euteleostomi</taxon>
        <taxon>Amphibia</taxon>
        <taxon>Batrachia</taxon>
        <taxon>Caudata</taxon>
        <taxon>Salamandroidea</taxon>
        <taxon>Salamandridae</taxon>
        <taxon>Pleurodelinae</taxon>
        <taxon>Pleurodeles</taxon>
    </lineage>
</organism>
<evidence type="ECO:0000256" key="1">
    <source>
        <dbReference type="SAM" id="MobiDB-lite"/>
    </source>
</evidence>
<dbReference type="PANTHER" id="PTHR11505">
    <property type="entry name" value="L1 TRANSPOSABLE ELEMENT-RELATED"/>
    <property type="match status" value="1"/>
</dbReference>
<feature type="region of interest" description="Disordered" evidence="1">
    <location>
        <begin position="1"/>
        <end position="50"/>
    </location>
</feature>
<reference evidence="2" key="1">
    <citation type="journal article" date="2022" name="bioRxiv">
        <title>Sequencing and chromosome-scale assembly of the giantPleurodeles waltlgenome.</title>
        <authorList>
            <person name="Brown T."/>
            <person name="Elewa A."/>
            <person name="Iarovenko S."/>
            <person name="Subramanian E."/>
            <person name="Araus A.J."/>
            <person name="Petzold A."/>
            <person name="Susuki M."/>
            <person name="Suzuki K.-i.T."/>
            <person name="Hayashi T."/>
            <person name="Toyoda A."/>
            <person name="Oliveira C."/>
            <person name="Osipova E."/>
            <person name="Leigh N.D."/>
            <person name="Simon A."/>
            <person name="Yun M.H."/>
        </authorList>
    </citation>
    <scope>NUCLEOTIDE SEQUENCE</scope>
    <source>
        <strain evidence="2">20211129_DDA</strain>
        <tissue evidence="2">Liver</tissue>
    </source>
</reference>
<dbReference type="InterPro" id="IPR004244">
    <property type="entry name" value="Transposase_22"/>
</dbReference>
<dbReference type="Gene3D" id="3.30.70.1820">
    <property type="entry name" value="L1 transposable element, RRM domain"/>
    <property type="match status" value="1"/>
</dbReference>
<name>A0AAV7VJT4_PLEWA</name>
<feature type="compositionally biased region" description="Basic and acidic residues" evidence="1">
    <location>
        <begin position="190"/>
        <end position="199"/>
    </location>
</feature>
<dbReference type="EMBL" id="JANPWB010000003">
    <property type="protein sequence ID" value="KAJ1201186.1"/>
    <property type="molecule type" value="Genomic_DNA"/>
</dbReference>
<evidence type="ECO:0000313" key="3">
    <source>
        <dbReference type="Proteomes" id="UP001066276"/>
    </source>
</evidence>
<protein>
    <submittedName>
        <fullName evidence="2">Uncharacterized protein</fullName>
    </submittedName>
</protein>
<evidence type="ECO:0000313" key="2">
    <source>
        <dbReference type="EMBL" id="KAJ1201186.1"/>
    </source>
</evidence>
<dbReference type="AlphaFoldDB" id="A0AAV7VJT4"/>
<feature type="compositionally biased region" description="Polar residues" evidence="1">
    <location>
        <begin position="34"/>
        <end position="48"/>
    </location>
</feature>
<keyword evidence="3" id="KW-1185">Reference proteome</keyword>
<feature type="compositionally biased region" description="Polar residues" evidence="1">
    <location>
        <begin position="203"/>
        <end position="217"/>
    </location>
</feature>
<sequence length="465" mass="51168">MVKWPPGTRRPILTLGKMSGKQSTGISREAKSSAPPSSSLGGNKTQPMITGFWKGGAQEDNLMHIVPPQADMQAIPSGKLGADSEGKMLPEDVSKEKDFLLNWLQAPEVLDAPEIVVPEGGKDSSRSSKDAEIHTLSEENAQLGFKGLETYAPPQAGQEATSPLKGTPGNLTQMAQALAAGFKVIGAKENGPEWPKDGEDTFYSLTEDSDSTNSDQGSIESRDSISSESASFLSLTESTVRQRRRKSKGRAPSGDGVVPSAQTWKALKWDYSGTNLMSTAEVHTLEVQDNAEKRGDALVCSSVSNTGARHPDSEMLQSIYDSIKELQTETRAETRRARMATKHLQVTVRKVVKSCAEIEGKLSSMKERTMAVEADIEDLRAQSATHDGQLTDIMWKLEDQENRQRRNNLRFLGIKEEVEGNNIRVYMIKMFQDAFPELANWDWEFEVQRVHRNLCYGSGNEGEGM</sequence>
<dbReference type="Proteomes" id="UP001066276">
    <property type="component" value="Chromosome 2_1"/>
</dbReference>
<feature type="compositionally biased region" description="Low complexity" evidence="1">
    <location>
        <begin position="226"/>
        <end position="239"/>
    </location>
</feature>
<comment type="caution">
    <text evidence="2">The sequence shown here is derived from an EMBL/GenBank/DDBJ whole genome shotgun (WGS) entry which is preliminary data.</text>
</comment>